<name>A0AAD9J1F8_9ANNE</name>
<dbReference type="InterPro" id="IPR036465">
    <property type="entry name" value="vWFA_dom_sf"/>
</dbReference>
<dbReference type="SUPFAM" id="SSF53300">
    <property type="entry name" value="vWA-like"/>
    <property type="match status" value="1"/>
</dbReference>
<dbReference type="Pfam" id="PF00092">
    <property type="entry name" value="VWA"/>
    <property type="match status" value="1"/>
</dbReference>
<proteinExistence type="predicted"/>
<evidence type="ECO:0000313" key="2">
    <source>
        <dbReference type="EMBL" id="KAK2144839.1"/>
    </source>
</evidence>
<dbReference type="Gene3D" id="3.40.50.410">
    <property type="entry name" value="von Willebrand factor, type A domain"/>
    <property type="match status" value="1"/>
</dbReference>
<sequence length="151" mass="16443">MDAMTNISKGIYTMIEDITFCCTGDEKQKYAIVLTDGYGQDETQGAVNSTPADVTLIAIGFGGVDSTTLNIIARNIQDNVYKVNAVEDLSSLVDDMKTCGVLSETVIVYESMELGVAKDVQRSRIVTVAKPEGVQYCLQKRLEKLLMGRSS</sequence>
<reference evidence="2" key="1">
    <citation type="journal article" date="2023" name="Mol. Biol. Evol.">
        <title>Third-Generation Sequencing Reveals the Adaptive Role of the Epigenome in Three Deep-Sea Polychaetes.</title>
        <authorList>
            <person name="Perez M."/>
            <person name="Aroh O."/>
            <person name="Sun Y."/>
            <person name="Lan Y."/>
            <person name="Juniper S.K."/>
            <person name="Young C.R."/>
            <person name="Angers B."/>
            <person name="Qian P.Y."/>
        </authorList>
    </citation>
    <scope>NUCLEOTIDE SEQUENCE</scope>
    <source>
        <strain evidence="2">P08H-3</strain>
    </source>
</reference>
<dbReference type="EMBL" id="JAODUP010000726">
    <property type="protein sequence ID" value="KAK2144839.1"/>
    <property type="molecule type" value="Genomic_DNA"/>
</dbReference>
<accession>A0AAD9J1F8</accession>
<gene>
    <name evidence="2" type="ORF">LSH36_726g01038</name>
</gene>
<keyword evidence="3" id="KW-1185">Reference proteome</keyword>
<dbReference type="AlphaFoldDB" id="A0AAD9J1F8"/>
<protein>
    <recommendedName>
        <fullName evidence="1">VWFA domain-containing protein</fullName>
    </recommendedName>
</protein>
<comment type="caution">
    <text evidence="2">The sequence shown here is derived from an EMBL/GenBank/DDBJ whole genome shotgun (WGS) entry which is preliminary data.</text>
</comment>
<evidence type="ECO:0000259" key="1">
    <source>
        <dbReference type="PROSITE" id="PS50234"/>
    </source>
</evidence>
<dbReference type="InterPro" id="IPR002035">
    <property type="entry name" value="VWF_A"/>
</dbReference>
<evidence type="ECO:0000313" key="3">
    <source>
        <dbReference type="Proteomes" id="UP001208570"/>
    </source>
</evidence>
<dbReference type="Proteomes" id="UP001208570">
    <property type="component" value="Unassembled WGS sequence"/>
</dbReference>
<dbReference type="PROSITE" id="PS50234">
    <property type="entry name" value="VWFA"/>
    <property type="match status" value="1"/>
</dbReference>
<organism evidence="2 3">
    <name type="scientific">Paralvinella palmiformis</name>
    <dbReference type="NCBI Taxonomy" id="53620"/>
    <lineage>
        <taxon>Eukaryota</taxon>
        <taxon>Metazoa</taxon>
        <taxon>Spiralia</taxon>
        <taxon>Lophotrochozoa</taxon>
        <taxon>Annelida</taxon>
        <taxon>Polychaeta</taxon>
        <taxon>Sedentaria</taxon>
        <taxon>Canalipalpata</taxon>
        <taxon>Terebellida</taxon>
        <taxon>Terebelliformia</taxon>
        <taxon>Alvinellidae</taxon>
        <taxon>Paralvinella</taxon>
    </lineage>
</organism>
<feature type="domain" description="VWFA" evidence="1">
    <location>
        <begin position="1"/>
        <end position="96"/>
    </location>
</feature>